<evidence type="ECO:0000313" key="4">
    <source>
        <dbReference type="EMBL" id="MCU7552696.1"/>
    </source>
</evidence>
<evidence type="ECO:0000313" key="5">
    <source>
        <dbReference type="Proteomes" id="UP001155483"/>
    </source>
</evidence>
<dbReference type="InterPro" id="IPR037066">
    <property type="entry name" value="Plug_dom_sf"/>
</dbReference>
<dbReference type="InterPro" id="IPR039426">
    <property type="entry name" value="TonB-dep_rcpt-like"/>
</dbReference>
<dbReference type="FunFam" id="2.170.130.10:FF:000003">
    <property type="entry name" value="SusC/RagA family TonB-linked outer membrane protein"/>
    <property type="match status" value="1"/>
</dbReference>
<evidence type="ECO:0000256" key="1">
    <source>
        <dbReference type="PROSITE-ProRule" id="PRU01360"/>
    </source>
</evidence>
<keyword evidence="1" id="KW-1134">Transmembrane beta strand</keyword>
<comment type="subcellular location">
    <subcellularLocation>
        <location evidence="1">Cell outer membrane</location>
        <topology evidence="1">Multi-pass membrane protein</topology>
    </subcellularLocation>
</comment>
<dbReference type="InterPro" id="IPR008969">
    <property type="entry name" value="CarboxyPept-like_regulatory"/>
</dbReference>
<keyword evidence="1" id="KW-0472">Membrane</keyword>
<dbReference type="AlphaFoldDB" id="A0A9X3BAF6"/>
<accession>A0A9X3BAF6</accession>
<dbReference type="SUPFAM" id="SSF56935">
    <property type="entry name" value="Porins"/>
    <property type="match status" value="1"/>
</dbReference>
<proteinExistence type="inferred from homology"/>
<dbReference type="InterPro" id="IPR023996">
    <property type="entry name" value="TonB-dep_OMP_SusC/RagA"/>
</dbReference>
<feature type="domain" description="TonB-dependent receptor plug" evidence="3">
    <location>
        <begin position="125"/>
        <end position="235"/>
    </location>
</feature>
<feature type="signal peptide" evidence="2">
    <location>
        <begin position="1"/>
        <end position="28"/>
    </location>
</feature>
<comment type="similarity">
    <text evidence="1">Belongs to the TonB-dependent receptor family.</text>
</comment>
<dbReference type="PROSITE" id="PS52016">
    <property type="entry name" value="TONB_DEPENDENT_REC_3"/>
    <property type="match status" value="1"/>
</dbReference>
<dbReference type="RefSeq" id="WP_279300134.1">
    <property type="nucleotide sequence ID" value="NZ_JAOTIF010000042.1"/>
</dbReference>
<dbReference type="InterPro" id="IPR023997">
    <property type="entry name" value="TonB-dep_OMP_SusC/RagA_CS"/>
</dbReference>
<dbReference type="Pfam" id="PF13715">
    <property type="entry name" value="CarbopepD_reg_2"/>
    <property type="match status" value="1"/>
</dbReference>
<keyword evidence="1" id="KW-0812">Transmembrane</keyword>
<evidence type="ECO:0000259" key="3">
    <source>
        <dbReference type="Pfam" id="PF07715"/>
    </source>
</evidence>
<keyword evidence="1" id="KW-0813">Transport</keyword>
<keyword evidence="4" id="KW-0675">Receptor</keyword>
<dbReference type="Proteomes" id="UP001155483">
    <property type="component" value="Unassembled WGS sequence"/>
</dbReference>
<dbReference type="SUPFAM" id="SSF49464">
    <property type="entry name" value="Carboxypeptidase regulatory domain-like"/>
    <property type="match status" value="1"/>
</dbReference>
<evidence type="ECO:0000256" key="2">
    <source>
        <dbReference type="SAM" id="SignalP"/>
    </source>
</evidence>
<dbReference type="Gene3D" id="2.170.130.10">
    <property type="entry name" value="TonB-dependent receptor, plug domain"/>
    <property type="match status" value="1"/>
</dbReference>
<dbReference type="NCBIfam" id="TIGR04056">
    <property type="entry name" value="OMP_RagA_SusC"/>
    <property type="match status" value="1"/>
</dbReference>
<dbReference type="NCBIfam" id="TIGR04057">
    <property type="entry name" value="SusC_RagA_signa"/>
    <property type="match status" value="1"/>
</dbReference>
<keyword evidence="2" id="KW-0732">Signal</keyword>
<keyword evidence="5" id="KW-1185">Reference proteome</keyword>
<protein>
    <submittedName>
        <fullName evidence="4">TonB-dependent receptor</fullName>
    </submittedName>
</protein>
<keyword evidence="1" id="KW-0998">Cell outer membrane</keyword>
<comment type="caution">
    <text evidence="4">The sequence shown here is derived from an EMBL/GenBank/DDBJ whole genome shotgun (WGS) entry which is preliminary data.</text>
</comment>
<dbReference type="InterPro" id="IPR012910">
    <property type="entry name" value="Plug_dom"/>
</dbReference>
<reference evidence="4" key="1">
    <citation type="submission" date="2022-09" db="EMBL/GenBank/DDBJ databases">
        <authorList>
            <person name="Yuan C."/>
            <person name="Ke Z."/>
        </authorList>
    </citation>
    <scope>NUCLEOTIDE SEQUENCE</scope>
    <source>
        <strain evidence="4">LB-8</strain>
    </source>
</reference>
<feature type="chain" id="PRO_5040950661" evidence="2">
    <location>
        <begin position="29"/>
        <end position="1068"/>
    </location>
</feature>
<dbReference type="Gene3D" id="2.60.40.1120">
    <property type="entry name" value="Carboxypeptidase-like, regulatory domain"/>
    <property type="match status" value="1"/>
</dbReference>
<gene>
    <name evidence="4" type="ORF">OCK74_26490</name>
</gene>
<dbReference type="GO" id="GO:0009279">
    <property type="term" value="C:cell outer membrane"/>
    <property type="evidence" value="ECO:0007669"/>
    <property type="project" value="UniProtKB-SubCell"/>
</dbReference>
<dbReference type="EMBL" id="JAOTIF010000042">
    <property type="protein sequence ID" value="MCU7552696.1"/>
    <property type="molecule type" value="Genomic_DNA"/>
</dbReference>
<sequence>MKAVCFKVGAKPFIMLILLLCFSLKVFSQDNQITVAGKVSSDSSFLQGVTIQLKGDTRRSTLTDQNGSYSIKVPANGTLVFSVVGYNPQEVQINGRGIVNVLMTQKNNTLNDVVVIGFGGTQKKASAVSSITTIDVKELKGPTGNLTNALAGQIPGMITFQRSGEPGMGTDNSAFYIRGLSSFGTGKMDPLILIDGVESSPTDLARLQPDDISDFSVLKDAAAASVYGARGANGVVLVNTRVGKDGTAKFSFRAENRVSSNTRNFKFADNITYMTLANEAATTRSPLAFEPYTLNKIEHTKAGDDPYLYPSNNWIDQLVKKYTINQSYNLNISGGTSRARYYIAGTYNQDNGVLKVDPINNFNSNIKLKNYSIRTNLNLNITNTTELLIKMYGQFDDYNGPVGGGAATFNNALWSNPVMFPAVYPQSKLPYVDHPLFGSARAVNANGLTSTLLVNPYAEMVRGYSVYKTSNLMPQLEIKQNLNFITPGLNFRAMGYLKRYAWYRVDRGYNPFYYNALVDPTTQQYNLQVLNDGSTGSIGTVGTEYLGYRDYDPVTGAPMKVLDSRMWLEGTLNYSQTFRKHTVGGTLISVISNYETGAAGGVTASLPQRNQTLSGRFTYGYDNRYLAEFNFGYNGTERFAQNNRFGFFPSAGFGYRISNEKFFEPLKTWIDDLKLRATYGLVGNDQIGNINDRFFYLSNVSLNDGGFGASFGKNDGAPVYYRPGVSVSRYANDEITWEQSRSLNLGMDLKMLHDLSITVEVYKNLRSKILQPKSSIESAAGFSAIPMSNYGKAESQGIDLQATYQRSLSRDAWVNLRGTFTYATSKIKVTDEIQYPADLAYLSRVDHSISQAWGLVAERLFIDQKEVANSPVQYGETGLLAGDIKYKDVNKDGVINDDDRVPIGYPTQPEIIYGFGASMGYKRFDFSFYFQGAARSSFFINPYNIQPFYLNGGYQNNLLKVIADDHWSEANPNPYAFWPRLSSWRVDPNNKVSTWWMRSGDFLRLKSVDLGYTIPEIKAAKLKGTRIYFSATNLFILSSFKLWDVEMGGNGLGYPIQSVYSLGAQLNF</sequence>
<dbReference type="Pfam" id="PF07715">
    <property type="entry name" value="Plug"/>
    <property type="match status" value="1"/>
</dbReference>
<name>A0A9X3BAF6_9BACT</name>
<organism evidence="4 5">
    <name type="scientific">Paraflavisolibacter caeni</name>
    <dbReference type="NCBI Taxonomy" id="2982496"/>
    <lineage>
        <taxon>Bacteria</taxon>
        <taxon>Pseudomonadati</taxon>
        <taxon>Bacteroidota</taxon>
        <taxon>Chitinophagia</taxon>
        <taxon>Chitinophagales</taxon>
        <taxon>Chitinophagaceae</taxon>
        <taxon>Paraflavisolibacter</taxon>
    </lineage>
</organism>
<reference evidence="4" key="2">
    <citation type="submission" date="2023-04" db="EMBL/GenBank/DDBJ databases">
        <title>Paracnuella aquatica gen. nov., sp. nov., a member of the family Chitinophagaceae isolated from a hot spring.</title>
        <authorList>
            <person name="Wang C."/>
        </authorList>
    </citation>
    <scope>NUCLEOTIDE SEQUENCE</scope>
    <source>
        <strain evidence="4">LB-8</strain>
    </source>
</reference>